<feature type="transmembrane region" description="Helical" evidence="1">
    <location>
        <begin position="330"/>
        <end position="350"/>
    </location>
</feature>
<feature type="transmembrane region" description="Helical" evidence="1">
    <location>
        <begin position="67"/>
        <end position="88"/>
    </location>
</feature>
<feature type="transmembrane region" description="Helical" evidence="1">
    <location>
        <begin position="221"/>
        <end position="240"/>
    </location>
</feature>
<feature type="transmembrane region" description="Helical" evidence="1">
    <location>
        <begin position="246"/>
        <end position="261"/>
    </location>
</feature>
<feature type="transmembrane region" description="Helical" evidence="1">
    <location>
        <begin position="43"/>
        <end position="61"/>
    </location>
</feature>
<keyword evidence="3" id="KW-1185">Reference proteome</keyword>
<proteinExistence type="predicted"/>
<evidence type="ECO:0000313" key="3">
    <source>
        <dbReference type="Proteomes" id="UP000661649"/>
    </source>
</evidence>
<evidence type="ECO:0000256" key="1">
    <source>
        <dbReference type="SAM" id="Phobius"/>
    </source>
</evidence>
<reference evidence="2 3" key="1">
    <citation type="submission" date="2020-08" db="EMBL/GenBank/DDBJ databases">
        <title>Genome public.</title>
        <authorList>
            <person name="Liu C."/>
            <person name="Sun Q."/>
        </authorList>
    </citation>
    <scope>NUCLEOTIDE SEQUENCE [LARGE SCALE GENOMIC DNA]</scope>
    <source>
        <strain evidence="2 3">3_YM_SP_D4_24.mj</strain>
    </source>
</reference>
<comment type="caution">
    <text evidence="2">The sequence shown here is derived from an EMBL/GenBank/DDBJ whole genome shotgun (WGS) entry which is preliminary data.</text>
</comment>
<feature type="transmembrane region" description="Helical" evidence="1">
    <location>
        <begin position="401"/>
        <end position="426"/>
    </location>
</feature>
<dbReference type="Proteomes" id="UP000661649">
    <property type="component" value="Unassembled WGS sequence"/>
</dbReference>
<feature type="transmembrane region" description="Helical" evidence="1">
    <location>
        <begin position="12"/>
        <end position="31"/>
    </location>
</feature>
<gene>
    <name evidence="2" type="ORF">H8712_01070</name>
</gene>
<accession>A0ABR7P773</accession>
<feature type="transmembrane region" description="Helical" evidence="1">
    <location>
        <begin position="559"/>
        <end position="582"/>
    </location>
</feature>
<keyword evidence="1" id="KW-0472">Membrane</keyword>
<feature type="transmembrane region" description="Helical" evidence="1">
    <location>
        <begin position="357"/>
        <end position="381"/>
    </location>
</feature>
<name>A0ABR7P773_9FIRM</name>
<keyword evidence="1" id="KW-1133">Transmembrane helix</keyword>
<dbReference type="EMBL" id="JACRTP010000001">
    <property type="protein sequence ID" value="MBC8627231.1"/>
    <property type="molecule type" value="Genomic_DNA"/>
</dbReference>
<protein>
    <recommendedName>
        <fullName evidence="4">Amino acid ABC transporter permease</fullName>
    </recommendedName>
</protein>
<evidence type="ECO:0008006" key="4">
    <source>
        <dbReference type="Google" id="ProtNLM"/>
    </source>
</evidence>
<sequence length="780" mass="90559">MSMETLNVIQFIELLIGFLGFTVGLPALVFYKKVKHFQASVRFLIYFVIGNFYIINLVQVLELVYASYRITLILFTILPVIIAVIKIYKIPVWSYIKKIGSELYHYILRELGFRSFLRHRLKEVCKAFKFLLRQAVRLLKELWLDLPFLCILIYLIWKICGDGILNNWGYGASDVPVHNYWINGLVENKLYIAGIYPMGMHCMLYYLATVLNIPVYVTLRLFWLVQYSMIVFMLLLFLKGCCKTKFLPYLGAIGFVGLKYFMEISYSRFEATLPQEFGMLYILPAIYFLLEYFKTRKAELENGENKIRCCSSWNLLGFSMSFSLTLSSHFYDSIIVGIICVGIAIGYSAWIWRRGYLFRIIVSGVIGVLMALLPMAVAFLTGKELQGSMYWAMSIIGLKDYTVLVFRIICFAVVATTIVSIVFLIRGIKKKTISFTENRPIHTEAKVLLIIFKLFGVLLLAVLLFLGWREKEIVFWGLSQYVFDLTDFNWMLYAVGIVVIVGITVLVGIVQSYFMKNMEGAALLSLLSAEVMLGIILVSDKLGLPVLMENYRVCVYFSYLIPAVFILALDNLIGILCFNRFIKIQKVIAFGMVIILLGYSTKEGWMKKSFGGGDLEMNEAILCTTNILKDNKGKNDTWTIVSENDELQMIELYGRHKETITFLEQMEHWNQTKEILIPTERVYFYIEKKPLNYADEYEGKIPEISEKQAQKALPESTGMNAYRGKNRSVTMSRMYYWAQEFQKLYPNEFKVYFEDENFVCYYIEQNVYRLYNFAIDYRYN</sequence>
<feature type="transmembrane region" description="Helical" evidence="1">
    <location>
        <begin position="447"/>
        <end position="468"/>
    </location>
</feature>
<organism evidence="2 3">
    <name type="scientific">Blautia stercoris</name>
    <dbReference type="NCBI Taxonomy" id="871664"/>
    <lineage>
        <taxon>Bacteria</taxon>
        <taxon>Bacillati</taxon>
        <taxon>Bacillota</taxon>
        <taxon>Clostridia</taxon>
        <taxon>Lachnospirales</taxon>
        <taxon>Lachnospiraceae</taxon>
        <taxon>Blautia</taxon>
    </lineage>
</organism>
<feature type="transmembrane region" description="Helical" evidence="1">
    <location>
        <begin position="488"/>
        <end position="509"/>
    </location>
</feature>
<keyword evidence="1" id="KW-0812">Transmembrane</keyword>
<feature type="transmembrane region" description="Helical" evidence="1">
    <location>
        <begin position="190"/>
        <end position="209"/>
    </location>
</feature>
<evidence type="ECO:0000313" key="2">
    <source>
        <dbReference type="EMBL" id="MBC8627231.1"/>
    </source>
</evidence>
<feature type="transmembrane region" description="Helical" evidence="1">
    <location>
        <begin position="521"/>
        <end position="539"/>
    </location>
</feature>
<dbReference type="RefSeq" id="WP_187558061.1">
    <property type="nucleotide sequence ID" value="NZ_JACRTP010000001.1"/>
</dbReference>